<proteinExistence type="predicted"/>
<accession>A0A7G7WW39</accession>
<keyword evidence="2" id="KW-1185">Reference proteome</keyword>
<keyword evidence="1" id="KW-0418">Kinase</keyword>
<protein>
    <submittedName>
        <fullName evidence="1">Putative deoxynucleotide monophosphate kinase</fullName>
    </submittedName>
</protein>
<sequence length="190" mass="21316">MFIGLIGYKNSGKTSIAKRYKELFDDSVNMIGFSNPLYAMLGVLGISMEEIQDKSKREIPHEKLGGKSIQFALNSLGTDWGRNMIYKNLWVERSLDALHPFATNIADNVRFPNEYDAVERQNGILVAIINPHVHDDGTAPEKHILELQDKAAYSIYNDPEKTGLDLAATALYEIVQSEKAIRNADVLTFI</sequence>
<gene>
    <name evidence="1" type="ORF">AF3_205</name>
</gene>
<dbReference type="InterPro" id="IPR027417">
    <property type="entry name" value="P-loop_NTPase"/>
</dbReference>
<dbReference type="GO" id="GO:0016301">
    <property type="term" value="F:kinase activity"/>
    <property type="evidence" value="ECO:0007669"/>
    <property type="project" value="UniProtKB-KW"/>
</dbReference>
<dbReference type="Proteomes" id="UP000515855">
    <property type="component" value="Segment"/>
</dbReference>
<dbReference type="EMBL" id="MT778837">
    <property type="protein sequence ID" value="QNH71433.1"/>
    <property type="molecule type" value="Genomic_DNA"/>
</dbReference>
<evidence type="ECO:0000313" key="2">
    <source>
        <dbReference type="Proteomes" id="UP000515855"/>
    </source>
</evidence>
<evidence type="ECO:0000313" key="1">
    <source>
        <dbReference type="EMBL" id="QNH71433.1"/>
    </source>
</evidence>
<name>A0A7G7WW39_9CAUD</name>
<organism evidence="1 2">
    <name type="scientific">Rhizobium phage AF3</name>
    <dbReference type="NCBI Taxonomy" id="2763529"/>
    <lineage>
        <taxon>Viruses</taxon>
        <taxon>Duplodnaviria</taxon>
        <taxon>Heunggongvirae</taxon>
        <taxon>Uroviricota</taxon>
        <taxon>Caudoviricetes</taxon>
        <taxon>Pootjesviridae</taxon>
        <taxon>Innesvirus</taxon>
        <taxon>Innesvirus AF3</taxon>
    </lineage>
</organism>
<dbReference type="Gene3D" id="3.40.50.300">
    <property type="entry name" value="P-loop containing nucleotide triphosphate hydrolases"/>
    <property type="match status" value="1"/>
</dbReference>
<keyword evidence="1" id="KW-0808">Transferase</keyword>
<reference evidence="1 2" key="1">
    <citation type="submission" date="2020-07" db="EMBL/GenBank/DDBJ databases">
        <title>Complete genome sequence of Rhizobium leguminosarum bacteriophage vB_RlegM_AF3.</title>
        <authorList>
            <person name="Gunathilake D."/>
            <person name="Mackenzie K.D."/>
            <person name="Yost C.K."/>
            <person name="Hynes M.F."/>
        </authorList>
    </citation>
    <scope>NUCLEOTIDE SEQUENCE [LARGE SCALE GENOMIC DNA]</scope>
</reference>